<proteinExistence type="predicted"/>
<reference evidence="2" key="1">
    <citation type="submission" date="2021-01" db="EMBL/GenBank/DDBJ databases">
        <title>Whole genome shotgun sequence of Actinoplanes cyaneus NBRC 14990.</title>
        <authorList>
            <person name="Komaki H."/>
            <person name="Tamura T."/>
        </authorList>
    </citation>
    <scope>NUCLEOTIDE SEQUENCE</scope>
    <source>
        <strain evidence="2">NBRC 14990</strain>
    </source>
</reference>
<dbReference type="Proteomes" id="UP000619479">
    <property type="component" value="Unassembled WGS sequence"/>
</dbReference>
<accession>A0A919IBM9</accession>
<feature type="compositionally biased region" description="Low complexity" evidence="1">
    <location>
        <begin position="16"/>
        <end position="26"/>
    </location>
</feature>
<gene>
    <name evidence="2" type="ORF">Acy02nite_05240</name>
</gene>
<dbReference type="AlphaFoldDB" id="A0A919IBM9"/>
<evidence type="ECO:0000256" key="1">
    <source>
        <dbReference type="SAM" id="MobiDB-lite"/>
    </source>
</evidence>
<feature type="region of interest" description="Disordered" evidence="1">
    <location>
        <begin position="1"/>
        <end position="26"/>
    </location>
</feature>
<evidence type="ECO:0000313" key="2">
    <source>
        <dbReference type="EMBL" id="GID62643.1"/>
    </source>
</evidence>
<comment type="caution">
    <text evidence="2">The sequence shown here is derived from an EMBL/GenBank/DDBJ whole genome shotgun (WGS) entry which is preliminary data.</text>
</comment>
<keyword evidence="3" id="KW-1185">Reference proteome</keyword>
<evidence type="ECO:0000313" key="3">
    <source>
        <dbReference type="Proteomes" id="UP000619479"/>
    </source>
</evidence>
<protein>
    <submittedName>
        <fullName evidence="2">Uncharacterized protein</fullName>
    </submittedName>
</protein>
<dbReference type="EMBL" id="BOMH01000003">
    <property type="protein sequence ID" value="GID62643.1"/>
    <property type="molecule type" value="Genomic_DNA"/>
</dbReference>
<sequence length="93" mass="9577">MNAPNAAYIDHSGRPATSTTSSGTATLTPARSAAGLAARNDGGIKFKILIPYARYARPPGACRAFLPASGNVTQLVKRSPPAPATARIPAWTT</sequence>
<name>A0A919IBM9_9ACTN</name>
<organism evidence="2 3">
    <name type="scientific">Actinoplanes cyaneus</name>
    <dbReference type="NCBI Taxonomy" id="52696"/>
    <lineage>
        <taxon>Bacteria</taxon>
        <taxon>Bacillati</taxon>
        <taxon>Actinomycetota</taxon>
        <taxon>Actinomycetes</taxon>
        <taxon>Micromonosporales</taxon>
        <taxon>Micromonosporaceae</taxon>
        <taxon>Actinoplanes</taxon>
    </lineage>
</organism>